<evidence type="ECO:0000259" key="6">
    <source>
        <dbReference type="PROSITE" id="PS50931"/>
    </source>
</evidence>
<comment type="similarity">
    <text evidence="1">Belongs to the LysR transcriptional regulatory family.</text>
</comment>
<dbReference type="AlphaFoldDB" id="A0A559T8H9"/>
<evidence type="ECO:0000256" key="4">
    <source>
        <dbReference type="ARBA" id="ARBA00023125"/>
    </source>
</evidence>
<reference evidence="7" key="1">
    <citation type="submission" date="2019-06" db="EMBL/GenBank/DDBJ databases">
        <authorList>
            <person name="Deangelis K."/>
            <person name="Huntemann M."/>
            <person name="Clum A."/>
            <person name="Pillay M."/>
            <person name="Palaniappan K."/>
            <person name="Varghese N."/>
            <person name="Mikhailova N."/>
            <person name="Stamatis D."/>
            <person name="Reddy T."/>
            <person name="Daum C."/>
            <person name="Shapiro N."/>
            <person name="Ivanova N."/>
            <person name="Kyrpides N."/>
            <person name="Woyke T."/>
        </authorList>
    </citation>
    <scope>NUCLEOTIDE SEQUENCE [LARGE SCALE GENOMIC DNA]</scope>
    <source>
        <strain evidence="7">128R</strain>
    </source>
</reference>
<dbReference type="Pfam" id="PF00126">
    <property type="entry name" value="HTH_1"/>
    <property type="match status" value="1"/>
</dbReference>
<dbReference type="SUPFAM" id="SSF46785">
    <property type="entry name" value="Winged helix' DNA-binding domain"/>
    <property type="match status" value="1"/>
</dbReference>
<evidence type="ECO:0000256" key="5">
    <source>
        <dbReference type="ARBA" id="ARBA00023163"/>
    </source>
</evidence>
<dbReference type="PROSITE" id="PS50931">
    <property type="entry name" value="HTH_LYSR"/>
    <property type="match status" value="1"/>
</dbReference>
<evidence type="ECO:0000256" key="1">
    <source>
        <dbReference type="ARBA" id="ARBA00009437"/>
    </source>
</evidence>
<dbReference type="SUPFAM" id="SSF53850">
    <property type="entry name" value="Periplasmic binding protein-like II"/>
    <property type="match status" value="1"/>
</dbReference>
<dbReference type="Gene3D" id="1.10.10.10">
    <property type="entry name" value="Winged helix-like DNA-binding domain superfamily/Winged helix DNA-binding domain"/>
    <property type="match status" value="1"/>
</dbReference>
<evidence type="ECO:0000313" key="7">
    <source>
        <dbReference type="EMBL" id="TVZ70916.1"/>
    </source>
</evidence>
<evidence type="ECO:0000256" key="2">
    <source>
        <dbReference type="ARBA" id="ARBA00022491"/>
    </source>
</evidence>
<keyword evidence="4" id="KW-0238">DNA-binding</keyword>
<dbReference type="OrthoDB" id="9786526at2"/>
<dbReference type="GO" id="GO:0003700">
    <property type="term" value="F:DNA-binding transcription factor activity"/>
    <property type="evidence" value="ECO:0007669"/>
    <property type="project" value="InterPro"/>
</dbReference>
<dbReference type="InterPro" id="IPR005119">
    <property type="entry name" value="LysR_subst-bd"/>
</dbReference>
<dbReference type="PANTHER" id="PTHR30537:SF66">
    <property type="entry name" value="IRON-REGULATED VIRULENCE REGULATORY PROTEIN IRGB"/>
    <property type="match status" value="1"/>
</dbReference>
<organism evidence="7">
    <name type="scientific">Serratia fonticola</name>
    <dbReference type="NCBI Taxonomy" id="47917"/>
    <lineage>
        <taxon>Bacteria</taxon>
        <taxon>Pseudomonadati</taxon>
        <taxon>Pseudomonadota</taxon>
        <taxon>Gammaproteobacteria</taxon>
        <taxon>Enterobacterales</taxon>
        <taxon>Yersiniaceae</taxon>
        <taxon>Serratia</taxon>
    </lineage>
</organism>
<accession>A0A559T8H9</accession>
<dbReference type="CDD" id="cd08422">
    <property type="entry name" value="PBP2_CrgA_like"/>
    <property type="match status" value="1"/>
</dbReference>
<evidence type="ECO:0000256" key="3">
    <source>
        <dbReference type="ARBA" id="ARBA00023015"/>
    </source>
</evidence>
<keyword evidence="3" id="KW-0805">Transcription regulation</keyword>
<proteinExistence type="inferred from homology"/>
<reference evidence="7" key="2">
    <citation type="submission" date="2019-08" db="EMBL/GenBank/DDBJ databases">
        <title>Investigation of anaerobic lignin degradation for improved lignocellulosic biofuels.</title>
        <authorList>
            <person name="Deangelis K.PhD."/>
        </authorList>
    </citation>
    <scope>NUCLEOTIDE SEQUENCE [LARGE SCALE GENOMIC DNA]</scope>
    <source>
        <strain evidence="7">128R</strain>
    </source>
</reference>
<dbReference type="FunFam" id="1.10.10.10:FF:000001">
    <property type="entry name" value="LysR family transcriptional regulator"/>
    <property type="match status" value="1"/>
</dbReference>
<dbReference type="InterPro" id="IPR000847">
    <property type="entry name" value="LysR_HTH_N"/>
</dbReference>
<dbReference type="Pfam" id="PF03466">
    <property type="entry name" value="LysR_substrate"/>
    <property type="match status" value="1"/>
</dbReference>
<dbReference type="InterPro" id="IPR036390">
    <property type="entry name" value="WH_DNA-bd_sf"/>
</dbReference>
<dbReference type="GO" id="GO:0006351">
    <property type="term" value="P:DNA-templated transcription"/>
    <property type="evidence" value="ECO:0007669"/>
    <property type="project" value="TreeGrafter"/>
</dbReference>
<keyword evidence="5" id="KW-0804">Transcription</keyword>
<feature type="domain" description="HTH lysR-type" evidence="6">
    <location>
        <begin position="1"/>
        <end position="62"/>
    </location>
</feature>
<sequence>MNDARYAEHLPIFLEVAQLGSFSAAARKLGMVPSSLVRHIDTLESTLGVTLFIRSTRGLLLTDAGETLRTRASRLIVEIINIRTELAAQNETPQGVLRISCLPTFGKTYLLPLLPELTQRYPQLLVELDLTERETDPKQELLDGAIRIGELKDSALYANRIATQRWMMCASPAYIAQHGIPGSLQDLPRHRLIARYHKQQPACWAQILKDPLMNQCHMVLRCDDFSAQQQAAQLGLGIAFLPNWVVGPDIQAGRLVKLREDPRGEEQGIYLVRPVARISAKLHAFIHLLNGHIGHPPIWE</sequence>
<dbReference type="EMBL" id="VISQ01000001">
    <property type="protein sequence ID" value="TVZ70916.1"/>
    <property type="molecule type" value="Genomic_DNA"/>
</dbReference>
<dbReference type="Gene3D" id="3.40.190.290">
    <property type="match status" value="1"/>
</dbReference>
<dbReference type="InterPro" id="IPR036388">
    <property type="entry name" value="WH-like_DNA-bd_sf"/>
</dbReference>
<keyword evidence="2" id="KW-0678">Repressor</keyword>
<dbReference type="GO" id="GO:0043565">
    <property type="term" value="F:sequence-specific DNA binding"/>
    <property type="evidence" value="ECO:0007669"/>
    <property type="project" value="TreeGrafter"/>
</dbReference>
<dbReference type="InterPro" id="IPR058163">
    <property type="entry name" value="LysR-type_TF_proteobact-type"/>
</dbReference>
<protein>
    <submittedName>
        <fullName evidence="7">LysR family transcriptional regulator</fullName>
    </submittedName>
</protein>
<comment type="caution">
    <text evidence="7">The sequence shown here is derived from an EMBL/GenBank/DDBJ whole genome shotgun (WGS) entry which is preliminary data.</text>
</comment>
<name>A0A559T8H9_SERFO</name>
<dbReference type="PANTHER" id="PTHR30537">
    <property type="entry name" value="HTH-TYPE TRANSCRIPTIONAL REGULATOR"/>
    <property type="match status" value="1"/>
</dbReference>
<gene>
    <name evidence="7" type="ORF">FHU10_3514</name>
</gene>